<proteinExistence type="predicted"/>
<sequence>MKVTPMRDIEKKIYNKIPTPLRWFFWPVRLSFRLIDISKLDLWILNGEEISSHQELSIAYAGTEINRNYLIKIAYDNSFNGNYLGKVWLWKIFDVVREKSPNCSLMVIAVDKLLWRWFTKRTYFNVPFWVSSLADISGDDSPLQMSKSVRSDIRKIKKNKLSFEITQDSSRFDDFYYKMYRPYAVATHGNRAIIIPYDHMKREFKSGELLFIKKENQYIAGALLVYKKMQARDMFLGIKDGNFDYVREGAIAAIYYFQVRRIKEKGCKRVELGPSRPFLKDGVLLYKKKWGGRQISCSPEADGAYYVEPLTNTPGLKAFLINNPFIFMDNR</sequence>
<dbReference type="SUPFAM" id="SSF55729">
    <property type="entry name" value="Acyl-CoA N-acyltransferases (Nat)"/>
    <property type="match status" value="1"/>
</dbReference>
<dbReference type="AlphaFoldDB" id="X1MFL2"/>
<reference evidence="1" key="1">
    <citation type="journal article" date="2014" name="Front. Microbiol.">
        <title>High frequency of phylogenetically diverse reductive dehalogenase-homologous genes in deep subseafloor sedimentary metagenomes.</title>
        <authorList>
            <person name="Kawai M."/>
            <person name="Futagami T."/>
            <person name="Toyoda A."/>
            <person name="Takaki Y."/>
            <person name="Nishi S."/>
            <person name="Hori S."/>
            <person name="Arai W."/>
            <person name="Tsubouchi T."/>
            <person name="Morono Y."/>
            <person name="Uchiyama I."/>
            <person name="Ito T."/>
            <person name="Fujiyama A."/>
            <person name="Inagaki F."/>
            <person name="Takami H."/>
        </authorList>
    </citation>
    <scope>NUCLEOTIDE SEQUENCE</scope>
    <source>
        <strain evidence="1">Expedition CK06-06</strain>
    </source>
</reference>
<dbReference type="InterPro" id="IPR016181">
    <property type="entry name" value="Acyl_CoA_acyltransferase"/>
</dbReference>
<gene>
    <name evidence="1" type="ORF">S06H3_12046</name>
</gene>
<accession>X1MFL2</accession>
<dbReference type="Gene3D" id="3.40.630.30">
    <property type="match status" value="1"/>
</dbReference>
<dbReference type="EMBL" id="BARV01005918">
    <property type="protein sequence ID" value="GAI05164.1"/>
    <property type="molecule type" value="Genomic_DNA"/>
</dbReference>
<organism evidence="1">
    <name type="scientific">marine sediment metagenome</name>
    <dbReference type="NCBI Taxonomy" id="412755"/>
    <lineage>
        <taxon>unclassified sequences</taxon>
        <taxon>metagenomes</taxon>
        <taxon>ecological metagenomes</taxon>
    </lineage>
</organism>
<protein>
    <recommendedName>
        <fullName evidence="2">BioF2-like acetyltransferase domain-containing protein</fullName>
    </recommendedName>
</protein>
<evidence type="ECO:0000313" key="1">
    <source>
        <dbReference type="EMBL" id="GAI05164.1"/>
    </source>
</evidence>
<comment type="caution">
    <text evidence="1">The sequence shown here is derived from an EMBL/GenBank/DDBJ whole genome shotgun (WGS) entry which is preliminary data.</text>
</comment>
<name>X1MFL2_9ZZZZ</name>
<feature type="non-terminal residue" evidence="1">
    <location>
        <position position="331"/>
    </location>
</feature>
<evidence type="ECO:0008006" key="2">
    <source>
        <dbReference type="Google" id="ProtNLM"/>
    </source>
</evidence>